<evidence type="ECO:0000313" key="5">
    <source>
        <dbReference type="EMBL" id="EXF83398.1"/>
    </source>
</evidence>
<comment type="caution">
    <text evidence="5">The sequence shown here is derived from an EMBL/GenBank/DDBJ whole genome shotgun (WGS) entry which is preliminary data.</text>
</comment>
<keyword evidence="6" id="KW-1185">Reference proteome</keyword>
<dbReference type="OrthoDB" id="8963340at2759"/>
<dbReference type="GO" id="GO:0030041">
    <property type="term" value="P:actin filament polymerization"/>
    <property type="evidence" value="ECO:0007669"/>
    <property type="project" value="TreeGrafter"/>
</dbReference>
<feature type="compositionally biased region" description="Pro residues" evidence="2">
    <location>
        <begin position="645"/>
        <end position="787"/>
    </location>
</feature>
<evidence type="ECO:0000256" key="1">
    <source>
        <dbReference type="ARBA" id="ARBA00022553"/>
    </source>
</evidence>
<dbReference type="PANTHER" id="PTHR45691">
    <property type="entry name" value="PROTEIN DIAPHANOUS"/>
    <property type="match status" value="1"/>
</dbReference>
<dbReference type="SMART" id="SM00461">
    <property type="entry name" value="WH1"/>
    <property type="match status" value="1"/>
</dbReference>
<dbReference type="GO" id="GO:0005884">
    <property type="term" value="C:actin filament"/>
    <property type="evidence" value="ECO:0007669"/>
    <property type="project" value="TreeGrafter"/>
</dbReference>
<dbReference type="GO" id="GO:0003779">
    <property type="term" value="F:actin binding"/>
    <property type="evidence" value="ECO:0007669"/>
    <property type="project" value="InterPro"/>
</dbReference>
<dbReference type="SUPFAM" id="SSF50729">
    <property type="entry name" value="PH domain-like"/>
    <property type="match status" value="1"/>
</dbReference>
<proteinExistence type="predicted"/>
<accession>A0A010SF79</accession>
<feature type="compositionally biased region" description="Basic and acidic residues" evidence="2">
    <location>
        <begin position="365"/>
        <end position="376"/>
    </location>
</feature>
<name>A0A010SF79_9PEZI</name>
<feature type="compositionally biased region" description="Pro residues" evidence="2">
    <location>
        <begin position="563"/>
        <end position="572"/>
    </location>
</feature>
<feature type="compositionally biased region" description="Low complexity" evidence="2">
    <location>
        <begin position="844"/>
        <end position="856"/>
    </location>
</feature>
<dbReference type="eggNOG" id="KOG3671">
    <property type="taxonomic scope" value="Eukaryota"/>
</dbReference>
<gene>
    <name evidence="5" type="ORF">CFIO01_11328</name>
</gene>
<dbReference type="Proteomes" id="UP000020467">
    <property type="component" value="Unassembled WGS sequence"/>
</dbReference>
<feature type="domain" description="WH2" evidence="4">
    <location>
        <begin position="805"/>
        <end position="825"/>
    </location>
</feature>
<evidence type="ECO:0000256" key="2">
    <source>
        <dbReference type="SAM" id="MobiDB-lite"/>
    </source>
</evidence>
<keyword evidence="1" id="KW-0597">Phosphoprotein</keyword>
<feature type="region of interest" description="Disordered" evidence="2">
    <location>
        <begin position="402"/>
        <end position="434"/>
    </location>
</feature>
<feature type="compositionally biased region" description="Pro residues" evidence="2">
    <location>
        <begin position="608"/>
        <end position="620"/>
    </location>
</feature>
<dbReference type="GO" id="GO:0030479">
    <property type="term" value="C:actin cortical patch"/>
    <property type="evidence" value="ECO:0007669"/>
    <property type="project" value="UniProtKB-ARBA"/>
</dbReference>
<feature type="compositionally biased region" description="Pro residues" evidence="2">
    <location>
        <begin position="529"/>
        <end position="548"/>
    </location>
</feature>
<dbReference type="AlphaFoldDB" id="A0A010SF79"/>
<dbReference type="STRING" id="1445577.A0A010SF79"/>
<reference evidence="5 6" key="1">
    <citation type="submission" date="2014-02" db="EMBL/GenBank/DDBJ databases">
        <title>The genome sequence of Colletotrichum fioriniae PJ7.</title>
        <authorList>
            <person name="Baroncelli R."/>
            <person name="Thon M.R."/>
        </authorList>
    </citation>
    <scope>NUCLEOTIDE SEQUENCE [LARGE SCALE GENOMIC DNA]</scope>
    <source>
        <strain evidence="5 6">PJ7</strain>
    </source>
</reference>
<dbReference type="GO" id="GO:0045010">
    <property type="term" value="P:actin nucleation"/>
    <property type="evidence" value="ECO:0007669"/>
    <property type="project" value="UniProtKB-ARBA"/>
</dbReference>
<organism evidence="5 6">
    <name type="scientific">Colletotrichum fioriniae PJ7</name>
    <dbReference type="NCBI Taxonomy" id="1445577"/>
    <lineage>
        <taxon>Eukaryota</taxon>
        <taxon>Fungi</taxon>
        <taxon>Dikarya</taxon>
        <taxon>Ascomycota</taxon>
        <taxon>Pezizomycotina</taxon>
        <taxon>Sordariomycetes</taxon>
        <taxon>Hypocreomycetidae</taxon>
        <taxon>Glomerellales</taxon>
        <taxon>Glomerellaceae</taxon>
        <taxon>Colletotrichum</taxon>
        <taxon>Colletotrichum acutatum species complex</taxon>
    </lineage>
</organism>
<feature type="compositionally biased region" description="Polar residues" evidence="2">
    <location>
        <begin position="53"/>
        <end position="65"/>
    </location>
</feature>
<dbReference type="HOGENOM" id="CLU_015385_1_1_1"/>
<dbReference type="CDD" id="cd01205">
    <property type="entry name" value="EVH1_WASP-like"/>
    <property type="match status" value="1"/>
</dbReference>
<feature type="compositionally biased region" description="Basic and acidic residues" evidence="2">
    <location>
        <begin position="823"/>
        <end position="834"/>
    </location>
</feature>
<feature type="domain" description="WH1" evidence="3">
    <location>
        <begin position="264"/>
        <end position="376"/>
    </location>
</feature>
<feature type="region of interest" description="Disordered" evidence="2">
    <location>
        <begin position="25"/>
        <end position="73"/>
    </location>
</feature>
<feature type="compositionally biased region" description="Pro residues" evidence="2">
    <location>
        <begin position="223"/>
        <end position="241"/>
    </location>
</feature>
<dbReference type="Gene3D" id="2.30.29.30">
    <property type="entry name" value="Pleckstrin-homology domain (PH domain)/Phosphotyrosine-binding domain (PTB)"/>
    <property type="match status" value="1"/>
</dbReference>
<dbReference type="InterPro" id="IPR003124">
    <property type="entry name" value="WH2_dom"/>
</dbReference>
<dbReference type="Pfam" id="PF00568">
    <property type="entry name" value="WH1"/>
    <property type="match status" value="1"/>
</dbReference>
<dbReference type="PROSITE" id="PS50229">
    <property type="entry name" value="WH1"/>
    <property type="match status" value="1"/>
</dbReference>
<dbReference type="FunFam" id="2.30.29.30:FF:000281">
    <property type="entry name" value="Actin associated protein"/>
    <property type="match status" value="1"/>
</dbReference>
<feature type="region of interest" description="Disordered" evidence="2">
    <location>
        <begin position="483"/>
        <end position="892"/>
    </location>
</feature>
<dbReference type="InterPro" id="IPR011993">
    <property type="entry name" value="PH-like_dom_sf"/>
</dbReference>
<dbReference type="InterPro" id="IPR033927">
    <property type="entry name" value="WASPfam_EVH1"/>
</dbReference>
<dbReference type="InterPro" id="IPR000697">
    <property type="entry name" value="WH1/EVH1_dom"/>
</dbReference>
<feature type="compositionally biased region" description="Pro residues" evidence="2">
    <location>
        <begin position="492"/>
        <end position="501"/>
    </location>
</feature>
<dbReference type="GO" id="GO:0071933">
    <property type="term" value="F:Arp2/3 complex binding"/>
    <property type="evidence" value="ECO:0007669"/>
    <property type="project" value="UniProtKB-ARBA"/>
</dbReference>
<dbReference type="InterPro" id="IPR051412">
    <property type="entry name" value="Formin_Homology_Diaphanous_sf"/>
</dbReference>
<feature type="region of interest" description="Disordered" evidence="2">
    <location>
        <begin position="365"/>
        <end position="390"/>
    </location>
</feature>
<dbReference type="KEGG" id="cfj:CFIO01_11328"/>
<evidence type="ECO:0000313" key="6">
    <source>
        <dbReference type="Proteomes" id="UP000020467"/>
    </source>
</evidence>
<dbReference type="EMBL" id="JARH01000249">
    <property type="protein sequence ID" value="EXF83398.1"/>
    <property type="molecule type" value="Genomic_DNA"/>
</dbReference>
<feature type="region of interest" description="Disordered" evidence="2">
    <location>
        <begin position="222"/>
        <end position="241"/>
    </location>
</feature>
<evidence type="ECO:0000259" key="3">
    <source>
        <dbReference type="PROSITE" id="PS50229"/>
    </source>
</evidence>
<dbReference type="PANTHER" id="PTHR45691:SF6">
    <property type="entry name" value="PROTEIN DIAPHANOUS"/>
    <property type="match status" value="1"/>
</dbReference>
<dbReference type="PROSITE" id="PS51082">
    <property type="entry name" value="WH2"/>
    <property type="match status" value="1"/>
</dbReference>
<protein>
    <submittedName>
        <fullName evidence="5">WH1 domain-containing protein</fullName>
    </submittedName>
</protein>
<sequence length="892" mass="94887">MTTDFLCVPRGGANTVWLVPVFYTREGQPDSERPGPEQMTSRPSSARERETSQPKSTETNDSATSPPWPRAGYEFRPAHLTRQPPLGCSGQVPGLPIIHLIRKLHARTPLHLTYNHPDLILTLTRHNLLLPSAFPQAQLHAINPRSAIPKEEVSVCPAHSPTPKRHFPSPTHAYNPNHHDQRWLLPPLPRLLQAHDPYNHSTSSQFQFYPDSTTYEQRYLTQPIPPRRPPLPSPPTTPPPLPAAAATMPSILSDDDKETVKRFVPKQTNKIQAVAVARLYVAYPNPARWTNTGIQGAIVLSNDLVGNTYWLKMVDISPENRGVIWDQEIFDTWSYNQDRTYFHSFEIEECLAGLSFTDEKEAKQFKKKMDDREKNASRATRSTPFGGASQAAAHKHGLLGGLFGSRHAAAPTPPDSPRSNLPHGRMPSLNGGHKSSEFAVLDAFDPQWRENFGQDLRDKGLTDEFIKENQEFIVEFLKEEQEKLMAGARSHAPPPPPPPAPHSNGLELRNGRAPPPPPPPGGSHSDGPRLPPPPPAPRRGAAPVPPPARRSGKADAPAVNREPTPPSEPPAPEASRSRFAVPPPLPDAGKLAHALGGSVNAIRGGPANPGPPPPPRPPKTPMQEEERPAGHKFGVPPAFSGARQGPPPPSRGPVPPPPPPRSDGPPLPPKAPASEAPPLPPPSSRPVPPPPALGSPPLPPPPPPLPSSSAPPPPPLPTSPPPLPTSNAPPPPPLPSSNAPPAPPLPPLNNAPPAPPPPPPGAGAPPPPPPPPPPGGLGGPPPPPPMPNRDSGYSSGVPVPQPDSSRSAVLGDIQKAGGIRALKKVDRSQIRDRSSATVGGGSDSGPHGSGLPPAGVAPGGGGDMANALAAALQKRKEKVSRSDDERSDNDDW</sequence>
<evidence type="ECO:0000259" key="4">
    <source>
        <dbReference type="PROSITE" id="PS51082"/>
    </source>
</evidence>